<keyword evidence="7" id="KW-0443">Lipid metabolism</keyword>
<keyword evidence="7" id="KW-0444">Lipid biosynthesis</keyword>
<dbReference type="PANTHER" id="PTHR12358:SF54">
    <property type="entry name" value="SPHINGOSINE KINASE RELATED PROTEIN"/>
    <property type="match status" value="1"/>
</dbReference>
<keyword evidence="8" id="KW-1208">Phospholipid metabolism</keyword>
<evidence type="ECO:0000313" key="11">
    <source>
        <dbReference type="Proteomes" id="UP000298642"/>
    </source>
</evidence>
<dbReference type="InterPro" id="IPR045540">
    <property type="entry name" value="YegS/DAGK_C"/>
</dbReference>
<dbReference type="PANTHER" id="PTHR12358">
    <property type="entry name" value="SPHINGOSINE KINASE"/>
    <property type="match status" value="1"/>
</dbReference>
<evidence type="ECO:0000259" key="9">
    <source>
        <dbReference type="PROSITE" id="PS50146"/>
    </source>
</evidence>
<keyword evidence="7" id="KW-0594">Phospholipid biosynthesis</keyword>
<evidence type="ECO:0000256" key="4">
    <source>
        <dbReference type="ARBA" id="ARBA00022741"/>
    </source>
</evidence>
<gene>
    <name evidence="10" type="ORF">EIO64_10930</name>
</gene>
<evidence type="ECO:0000256" key="8">
    <source>
        <dbReference type="ARBA" id="ARBA00023264"/>
    </source>
</evidence>
<dbReference type="Pfam" id="PF19279">
    <property type="entry name" value="YegS_C"/>
    <property type="match status" value="1"/>
</dbReference>
<evidence type="ECO:0000256" key="5">
    <source>
        <dbReference type="ARBA" id="ARBA00022777"/>
    </source>
</evidence>
<evidence type="ECO:0000256" key="3">
    <source>
        <dbReference type="ARBA" id="ARBA00022679"/>
    </source>
</evidence>
<organism evidence="10 11">
    <name type="scientific">Dysosmobacter welbionis</name>
    <dbReference type="NCBI Taxonomy" id="2093857"/>
    <lineage>
        <taxon>Bacteria</taxon>
        <taxon>Bacillati</taxon>
        <taxon>Bacillota</taxon>
        <taxon>Clostridia</taxon>
        <taxon>Eubacteriales</taxon>
        <taxon>Oscillospiraceae</taxon>
        <taxon>Dysosmobacter</taxon>
    </lineage>
</organism>
<proteinExistence type="inferred from homology"/>
<dbReference type="KEGG" id="obj:EIO64_10930"/>
<dbReference type="PROSITE" id="PS50146">
    <property type="entry name" value="DAGK"/>
    <property type="match status" value="1"/>
</dbReference>
<dbReference type="GO" id="GO:0016301">
    <property type="term" value="F:kinase activity"/>
    <property type="evidence" value="ECO:0007669"/>
    <property type="project" value="UniProtKB-KW"/>
</dbReference>
<dbReference type="InterPro" id="IPR017438">
    <property type="entry name" value="ATP-NAD_kinase_N"/>
</dbReference>
<sequence length="295" mass="32085">MKTKKLLFILNPRAGRNKPHGPLFDALAILSGAGYLIRIHETSAPGDAADTAAREGAGYDLVVAAGGDGTLNEVISGLMRLDAPPPLGYLPQGTTNDFASSLQIPRTPASAAKNIVQNRMRELDIGRWNERSFIYVASFGAFTRSSYAASQAAKNALGHFAYILEGMKDLNTLRPYHIRLTADGEVLDGDYLFGAVCNSTSIGGLMKLDPERVVLDDGKFEMLLVPSPKTAADLQNLVLALLNQQYDSQGLVFRHVSSLRLETEEELPWSLDGEYAPSVPVVDIVNRQRALRMLL</sequence>
<dbReference type="GO" id="GO:0008654">
    <property type="term" value="P:phospholipid biosynthetic process"/>
    <property type="evidence" value="ECO:0007669"/>
    <property type="project" value="UniProtKB-KW"/>
</dbReference>
<dbReference type="GO" id="GO:0005524">
    <property type="term" value="F:ATP binding"/>
    <property type="evidence" value="ECO:0007669"/>
    <property type="project" value="UniProtKB-KW"/>
</dbReference>
<dbReference type="Proteomes" id="UP000298642">
    <property type="component" value="Chromosome"/>
</dbReference>
<dbReference type="Gene3D" id="3.40.50.10330">
    <property type="entry name" value="Probable inorganic polyphosphate/atp-NAD kinase, domain 1"/>
    <property type="match status" value="1"/>
</dbReference>
<feature type="domain" description="DAGKc" evidence="9">
    <location>
        <begin position="1"/>
        <end position="132"/>
    </location>
</feature>
<dbReference type="NCBIfam" id="TIGR00147">
    <property type="entry name" value="YegS/Rv2252/BmrU family lipid kinase"/>
    <property type="match status" value="1"/>
</dbReference>
<keyword evidence="6" id="KW-0067">ATP-binding</keyword>
<dbReference type="Pfam" id="PF00781">
    <property type="entry name" value="DAGK_cat"/>
    <property type="match status" value="1"/>
</dbReference>
<accession>A0A4D7B0D5</accession>
<name>A0A4D7B0D5_9FIRM</name>
<comment type="cofactor">
    <cofactor evidence="1">
        <name>Mg(2+)</name>
        <dbReference type="ChEBI" id="CHEBI:18420"/>
    </cofactor>
</comment>
<evidence type="ECO:0000256" key="7">
    <source>
        <dbReference type="ARBA" id="ARBA00023209"/>
    </source>
</evidence>
<keyword evidence="4" id="KW-0547">Nucleotide-binding</keyword>
<comment type="similarity">
    <text evidence="2">Belongs to the diacylglycerol/lipid kinase family.</text>
</comment>
<keyword evidence="5 10" id="KW-0418">Kinase</keyword>
<dbReference type="RefSeq" id="WP_036629629.1">
    <property type="nucleotide sequence ID" value="NZ_JBAMRV010000016.1"/>
</dbReference>
<protein>
    <submittedName>
        <fullName evidence="10">YegS/Rv2252/BmrU family lipid kinase</fullName>
    </submittedName>
</protein>
<dbReference type="SUPFAM" id="SSF111331">
    <property type="entry name" value="NAD kinase/diacylglycerol kinase-like"/>
    <property type="match status" value="1"/>
</dbReference>
<evidence type="ECO:0000313" key="10">
    <source>
        <dbReference type="EMBL" id="QCI59672.1"/>
    </source>
</evidence>
<dbReference type="InterPro" id="IPR005218">
    <property type="entry name" value="Diacylglycerol/lipid_kinase"/>
</dbReference>
<dbReference type="EMBL" id="CP034413">
    <property type="protein sequence ID" value="QCI59672.1"/>
    <property type="molecule type" value="Genomic_DNA"/>
</dbReference>
<evidence type="ECO:0000256" key="6">
    <source>
        <dbReference type="ARBA" id="ARBA00022840"/>
    </source>
</evidence>
<reference evidence="11" key="1">
    <citation type="submission" date="2018-12" db="EMBL/GenBank/DDBJ databases">
        <title>Dusodibacter welbiota gen. nov., sp. nov., isolated from human faeces and emended description of the Oscillibacter genus.</title>
        <authorList>
            <person name="Le Roy T."/>
            <person name="Van der Smissen P."/>
            <person name="Delzenne N."/>
            <person name="Muccioli G."/>
            <person name="Collet J.F."/>
            <person name="Cani P.D."/>
        </authorList>
    </citation>
    <scope>NUCLEOTIDE SEQUENCE [LARGE SCALE GENOMIC DNA]</scope>
    <source>
        <strain evidence="11">J115</strain>
    </source>
</reference>
<evidence type="ECO:0000256" key="1">
    <source>
        <dbReference type="ARBA" id="ARBA00001946"/>
    </source>
</evidence>
<dbReference type="InterPro" id="IPR016064">
    <property type="entry name" value="NAD/diacylglycerol_kinase_sf"/>
</dbReference>
<dbReference type="InterPro" id="IPR050187">
    <property type="entry name" value="Lipid_Phosphate_FormReg"/>
</dbReference>
<evidence type="ECO:0000256" key="2">
    <source>
        <dbReference type="ARBA" id="ARBA00005983"/>
    </source>
</evidence>
<dbReference type="SMART" id="SM00046">
    <property type="entry name" value="DAGKc"/>
    <property type="match status" value="1"/>
</dbReference>
<dbReference type="AlphaFoldDB" id="A0A4D7B0D5"/>
<keyword evidence="3" id="KW-0808">Transferase</keyword>
<dbReference type="InterPro" id="IPR001206">
    <property type="entry name" value="Diacylglycerol_kinase_cat_dom"/>
</dbReference>
<dbReference type="Gene3D" id="2.60.200.40">
    <property type="match status" value="1"/>
</dbReference>
<keyword evidence="11" id="KW-1185">Reference proteome</keyword>